<dbReference type="EMBL" id="JANCMW010000201">
    <property type="protein sequence ID" value="MDF0752904.1"/>
    <property type="molecule type" value="Genomic_DNA"/>
</dbReference>
<evidence type="ECO:0000313" key="1">
    <source>
        <dbReference type="EMBL" id="MDF0752904.1"/>
    </source>
</evidence>
<dbReference type="Pfam" id="PF00873">
    <property type="entry name" value="ACR_tran"/>
    <property type="match status" value="1"/>
</dbReference>
<dbReference type="Gene3D" id="3.30.70.1320">
    <property type="entry name" value="Multidrug efflux transporter AcrB pore domain like"/>
    <property type="match status" value="1"/>
</dbReference>
<name>A0ABT5YGW2_9GAMM</name>
<comment type="caution">
    <text evidence="1">The sequence shown here is derived from an EMBL/GenBank/DDBJ whole genome shotgun (WGS) entry which is preliminary data.</text>
</comment>
<dbReference type="RefSeq" id="WP_275710627.1">
    <property type="nucleotide sequence ID" value="NZ_JANCMW010000201.1"/>
</dbReference>
<sequence length="88" mass="9503">RDLIVAWRNNAPVRLSDVANVVDSTENVRLAAWMNRTPAVIVDVQRQPGANVIATVDAIKATLPALEAQLPPDVHVTLLTDRTAGIRA</sequence>
<protein>
    <submittedName>
        <fullName evidence="1">Efflux RND transporter permease subunit</fullName>
    </submittedName>
</protein>
<organism evidence="1 2">
    <name type="scientific">Marinobacter iranensis</name>
    <dbReference type="NCBI Taxonomy" id="2962607"/>
    <lineage>
        <taxon>Bacteria</taxon>
        <taxon>Pseudomonadati</taxon>
        <taxon>Pseudomonadota</taxon>
        <taxon>Gammaproteobacteria</taxon>
        <taxon>Pseudomonadales</taxon>
        <taxon>Marinobacteraceae</taxon>
        <taxon>Marinobacter</taxon>
    </lineage>
</organism>
<dbReference type="InterPro" id="IPR001036">
    <property type="entry name" value="Acrflvin-R"/>
</dbReference>
<accession>A0ABT5YGW2</accession>
<dbReference type="SUPFAM" id="SSF82693">
    <property type="entry name" value="Multidrug efflux transporter AcrB pore domain, PN1, PN2, PC1 and PC2 subdomains"/>
    <property type="match status" value="1"/>
</dbReference>
<dbReference type="Gene3D" id="3.30.2090.10">
    <property type="entry name" value="Multidrug efflux transporter AcrB TolC docking domain, DN and DC subdomains"/>
    <property type="match status" value="1"/>
</dbReference>
<evidence type="ECO:0000313" key="2">
    <source>
        <dbReference type="Proteomes" id="UP001143391"/>
    </source>
</evidence>
<gene>
    <name evidence="1" type="ORF">NLU14_22015</name>
</gene>
<dbReference type="InterPro" id="IPR027463">
    <property type="entry name" value="AcrB_DN_DC_subdom"/>
</dbReference>
<feature type="non-terminal residue" evidence="1">
    <location>
        <position position="1"/>
    </location>
</feature>
<dbReference type="PANTHER" id="PTHR32063:SF21">
    <property type="entry name" value="MULTIDRUG RESISTANCE PROTEIN MDTB"/>
    <property type="match status" value="1"/>
</dbReference>
<dbReference type="PANTHER" id="PTHR32063">
    <property type="match status" value="1"/>
</dbReference>
<keyword evidence="2" id="KW-1185">Reference proteome</keyword>
<feature type="non-terminal residue" evidence="1">
    <location>
        <position position="88"/>
    </location>
</feature>
<dbReference type="Proteomes" id="UP001143391">
    <property type="component" value="Unassembled WGS sequence"/>
</dbReference>
<proteinExistence type="predicted"/>
<reference evidence="1" key="1">
    <citation type="submission" date="2022-07" db="EMBL/GenBank/DDBJ databases">
        <title>Marinobacter iranensis a new bacterium isolate from a hipersaline lake in Iran.</title>
        <authorList>
            <person name="Mohammad A.M.A."/>
            <person name="Cristina S.-P."/>
            <person name="Antonio V."/>
        </authorList>
    </citation>
    <scope>NUCLEOTIDE SEQUENCE</scope>
    <source>
        <strain evidence="1">71-i</strain>
    </source>
</reference>